<comment type="caution">
    <text evidence="5">The sequence shown here is derived from an EMBL/GenBank/DDBJ whole genome shotgun (WGS) entry which is preliminary data.</text>
</comment>
<keyword evidence="6" id="KW-1185">Reference proteome</keyword>
<dbReference type="InterPro" id="IPR051448">
    <property type="entry name" value="CdaR-like_regulators"/>
</dbReference>
<organism evidence="5 6">
    <name type="scientific">Pseudonocardia yunnanensis</name>
    <dbReference type="NCBI Taxonomy" id="58107"/>
    <lineage>
        <taxon>Bacteria</taxon>
        <taxon>Bacillati</taxon>
        <taxon>Actinomycetota</taxon>
        <taxon>Actinomycetes</taxon>
        <taxon>Pseudonocardiales</taxon>
        <taxon>Pseudonocardiaceae</taxon>
        <taxon>Pseudonocardia</taxon>
    </lineage>
</organism>
<evidence type="ECO:0000259" key="2">
    <source>
        <dbReference type="Pfam" id="PF07905"/>
    </source>
</evidence>
<evidence type="ECO:0000313" key="6">
    <source>
        <dbReference type="Proteomes" id="UP001597114"/>
    </source>
</evidence>
<dbReference type="InterPro" id="IPR041522">
    <property type="entry name" value="CdaR_GGDEF"/>
</dbReference>
<gene>
    <name evidence="5" type="ORF">ACFSJD_16935</name>
</gene>
<evidence type="ECO:0000256" key="1">
    <source>
        <dbReference type="ARBA" id="ARBA00006754"/>
    </source>
</evidence>
<sequence>MLSLATLLRDPDLQLRLLVAGPPQTLNAPVTWVHGTELADPSGYIHRGELVMTNGLWMSEVTPTEFVGSVRRVGARGVVFGLRVAQPTTPAELVSACRNAELPLAEIPIDVPFTAVSRAAAAVYERERHDVLSSTIQRGDALTNALSRGAGISGIIDVLRREYERPLVVIDRLGRLLATTGPEPSESGRRKITEALGRRPPPIDVEVGPGLSAALFPVGGLGAPDAALLCLAPTTTLSEREREALEQAARYLGLDVARMQAVDAIEMRFATEVLDMILSGPQRAADVAGRLRAFGIEPAAPVAVCALAFAGTTRDRPDDAPTEPGMSEIVTDCLMREGLPALVAGGTQDVVVLVSWRRSDPDLHDLAGRLAAAVAAAFGDRPVVVGLDRIAPDATDLRSPLQRSREACRILRRRTSDDMRPVVADFESLGTFRMLVDSVDPELFQGFSQTVLGRVRDHDQQRDGELEATLRAFLQNDGHWAATAASLYIHVNTLRNRMARIAELTGRDVGRTTDRVELFLALQSVPG</sequence>
<reference evidence="6" key="1">
    <citation type="journal article" date="2019" name="Int. J. Syst. Evol. Microbiol.">
        <title>The Global Catalogue of Microorganisms (GCM) 10K type strain sequencing project: providing services to taxonomists for standard genome sequencing and annotation.</title>
        <authorList>
            <consortium name="The Broad Institute Genomics Platform"/>
            <consortium name="The Broad Institute Genome Sequencing Center for Infectious Disease"/>
            <person name="Wu L."/>
            <person name="Ma J."/>
        </authorList>
    </citation>
    <scope>NUCLEOTIDE SEQUENCE [LARGE SCALE GENOMIC DNA]</scope>
    <source>
        <strain evidence="6">CCM 7043</strain>
    </source>
</reference>
<protein>
    <submittedName>
        <fullName evidence="5">PucR family transcriptional regulator</fullName>
    </submittedName>
</protein>
<dbReference type="PANTHER" id="PTHR33744:SF1">
    <property type="entry name" value="DNA-BINDING TRANSCRIPTIONAL ACTIVATOR ADER"/>
    <property type="match status" value="1"/>
</dbReference>
<evidence type="ECO:0000259" key="4">
    <source>
        <dbReference type="Pfam" id="PF17853"/>
    </source>
</evidence>
<dbReference type="InterPro" id="IPR012914">
    <property type="entry name" value="PucR_dom"/>
</dbReference>
<dbReference type="Proteomes" id="UP001597114">
    <property type="component" value="Unassembled WGS sequence"/>
</dbReference>
<proteinExistence type="inferred from homology"/>
<dbReference type="Pfam" id="PF17853">
    <property type="entry name" value="GGDEF_2"/>
    <property type="match status" value="1"/>
</dbReference>
<evidence type="ECO:0000313" key="5">
    <source>
        <dbReference type="EMBL" id="MFD1519183.1"/>
    </source>
</evidence>
<dbReference type="InterPro" id="IPR042070">
    <property type="entry name" value="PucR_C-HTH_sf"/>
</dbReference>
<name>A0ABW4EWD5_9PSEU</name>
<dbReference type="InterPro" id="IPR025736">
    <property type="entry name" value="PucR_C-HTH_dom"/>
</dbReference>
<dbReference type="Gene3D" id="1.10.10.2840">
    <property type="entry name" value="PucR C-terminal helix-turn-helix domain"/>
    <property type="match status" value="1"/>
</dbReference>
<evidence type="ECO:0000259" key="3">
    <source>
        <dbReference type="Pfam" id="PF13556"/>
    </source>
</evidence>
<feature type="domain" description="PucR C-terminal helix-turn-helix" evidence="3">
    <location>
        <begin position="468"/>
        <end position="523"/>
    </location>
</feature>
<accession>A0ABW4EWD5</accession>
<dbReference type="Pfam" id="PF07905">
    <property type="entry name" value="PucR"/>
    <property type="match status" value="1"/>
</dbReference>
<dbReference type="EMBL" id="JBHUCO010000015">
    <property type="protein sequence ID" value="MFD1519183.1"/>
    <property type="molecule type" value="Genomic_DNA"/>
</dbReference>
<comment type="similarity">
    <text evidence="1">Belongs to the CdaR family.</text>
</comment>
<feature type="domain" description="CdaR GGDEF-like" evidence="4">
    <location>
        <begin position="283"/>
        <end position="410"/>
    </location>
</feature>
<feature type="domain" description="Purine catabolism PurC-like" evidence="2">
    <location>
        <begin position="7"/>
        <end position="120"/>
    </location>
</feature>
<dbReference type="Pfam" id="PF13556">
    <property type="entry name" value="HTH_30"/>
    <property type="match status" value="1"/>
</dbReference>
<dbReference type="PANTHER" id="PTHR33744">
    <property type="entry name" value="CARBOHYDRATE DIACID REGULATOR"/>
    <property type="match status" value="1"/>
</dbReference>
<dbReference type="RefSeq" id="WP_344718729.1">
    <property type="nucleotide sequence ID" value="NZ_BAAAUS010000001.1"/>
</dbReference>